<evidence type="ECO:0000256" key="8">
    <source>
        <dbReference type="ARBA" id="ARBA00019357"/>
    </source>
</evidence>
<comment type="similarity">
    <text evidence="5 22">Belongs to the folylpolyglutamate synthase family.</text>
</comment>
<dbReference type="FunFam" id="3.40.1190.10:FF:000011">
    <property type="entry name" value="Folylpolyglutamate synthase/dihydrofolate synthase"/>
    <property type="match status" value="1"/>
</dbReference>
<dbReference type="GO" id="GO:0004326">
    <property type="term" value="F:tetrahydrofolylpolyglutamate synthase activity"/>
    <property type="evidence" value="ECO:0007669"/>
    <property type="project" value="UniProtKB-EC"/>
</dbReference>
<dbReference type="Proteomes" id="UP000258927">
    <property type="component" value="Chromosome"/>
</dbReference>
<keyword evidence="11 22" id="KW-0547">Nucleotide-binding</keyword>
<dbReference type="UniPathway" id="UPA00077">
    <property type="reaction ID" value="UER00157"/>
</dbReference>
<dbReference type="GO" id="GO:0046656">
    <property type="term" value="P:folic acid biosynthetic process"/>
    <property type="evidence" value="ECO:0007669"/>
    <property type="project" value="UniProtKB-KW"/>
</dbReference>
<dbReference type="PANTHER" id="PTHR11136">
    <property type="entry name" value="FOLYLPOLYGLUTAMATE SYNTHASE-RELATED"/>
    <property type="match status" value="1"/>
</dbReference>
<comment type="catalytic activity">
    <reaction evidence="20">
        <text>(6R)-5,10-methylenetetrahydrofolyl-(gamma-L-Glu)(n) + L-glutamate + ATP = (6R)-5,10-methylenetetrahydrofolyl-(gamma-L-Glu)(n+1) + ADP + phosphate + H(+)</text>
        <dbReference type="Rhea" id="RHEA:51912"/>
        <dbReference type="Rhea" id="RHEA-COMP:13257"/>
        <dbReference type="Rhea" id="RHEA-COMP:13258"/>
        <dbReference type="ChEBI" id="CHEBI:15378"/>
        <dbReference type="ChEBI" id="CHEBI:29985"/>
        <dbReference type="ChEBI" id="CHEBI:30616"/>
        <dbReference type="ChEBI" id="CHEBI:43474"/>
        <dbReference type="ChEBI" id="CHEBI:136572"/>
        <dbReference type="ChEBI" id="CHEBI:456216"/>
        <dbReference type="EC" id="6.3.2.17"/>
    </reaction>
</comment>
<dbReference type="InterPro" id="IPR036615">
    <property type="entry name" value="Mur_ligase_C_dom_sf"/>
</dbReference>
<keyword evidence="13" id="KW-0460">Magnesium</keyword>
<comment type="function">
    <text evidence="2">Functions in two distinct reactions of the de novo folate biosynthetic pathway. Catalyzes the addition of a glutamate residue to dihydropteroate (7,8-dihydropteroate or H2Pte) to form dihydrofolate (7,8-dihydrofolate monoglutamate or H2Pte-Glu). Also catalyzes successive additions of L-glutamate to tetrahydrofolate or 10-formyltetrahydrofolate or 5,10-methylenetetrahydrofolate, leading to folylpolyglutamate derivatives.</text>
</comment>
<comment type="catalytic activity">
    <reaction evidence="18">
        <text>(6S)-5,6,7,8-tetrahydrofolyl-(gamma-L-Glu)(n) + L-glutamate + ATP = (6S)-5,6,7,8-tetrahydrofolyl-(gamma-L-Glu)(n+1) + ADP + phosphate + H(+)</text>
        <dbReference type="Rhea" id="RHEA:10580"/>
        <dbReference type="Rhea" id="RHEA-COMP:14738"/>
        <dbReference type="Rhea" id="RHEA-COMP:14740"/>
        <dbReference type="ChEBI" id="CHEBI:15378"/>
        <dbReference type="ChEBI" id="CHEBI:29985"/>
        <dbReference type="ChEBI" id="CHEBI:30616"/>
        <dbReference type="ChEBI" id="CHEBI:43474"/>
        <dbReference type="ChEBI" id="CHEBI:141005"/>
        <dbReference type="ChEBI" id="CHEBI:456216"/>
        <dbReference type="EC" id="6.3.2.17"/>
    </reaction>
</comment>
<dbReference type="EMBL" id="CP021330">
    <property type="protein sequence ID" value="AVX05922.1"/>
    <property type="molecule type" value="Genomic_DNA"/>
</dbReference>
<dbReference type="PROSITE" id="PS01012">
    <property type="entry name" value="FOLYLPOLYGLU_SYNT_2"/>
    <property type="match status" value="1"/>
</dbReference>
<dbReference type="RefSeq" id="WP_027835577.1">
    <property type="nucleotide sequence ID" value="NZ_CP021330.1"/>
</dbReference>
<dbReference type="PIRSF" id="PIRSF001563">
    <property type="entry name" value="Folylpolyglu_synth"/>
    <property type="match status" value="1"/>
</dbReference>
<evidence type="ECO:0000256" key="5">
    <source>
        <dbReference type="ARBA" id="ARBA00008276"/>
    </source>
</evidence>
<evidence type="ECO:0000256" key="12">
    <source>
        <dbReference type="ARBA" id="ARBA00022840"/>
    </source>
</evidence>
<keyword evidence="9 22" id="KW-0436">Ligase</keyword>
<dbReference type="GO" id="GO:0046872">
    <property type="term" value="F:metal ion binding"/>
    <property type="evidence" value="ECO:0007669"/>
    <property type="project" value="UniProtKB-KW"/>
</dbReference>
<dbReference type="GO" id="GO:0008841">
    <property type="term" value="F:dihydrofolate synthase activity"/>
    <property type="evidence" value="ECO:0007669"/>
    <property type="project" value="UniProtKB-EC"/>
</dbReference>
<dbReference type="InterPro" id="IPR004101">
    <property type="entry name" value="Mur_ligase_C"/>
</dbReference>
<evidence type="ECO:0000256" key="13">
    <source>
        <dbReference type="ARBA" id="ARBA00022842"/>
    </source>
</evidence>
<evidence type="ECO:0000256" key="16">
    <source>
        <dbReference type="ARBA" id="ARBA00030592"/>
    </source>
</evidence>
<dbReference type="AlphaFoldDB" id="A0A2R4MIU3"/>
<name>A0A2R4MIU3_9HYPH</name>
<evidence type="ECO:0000259" key="24">
    <source>
        <dbReference type="Pfam" id="PF08245"/>
    </source>
</evidence>
<evidence type="ECO:0000313" key="25">
    <source>
        <dbReference type="EMBL" id="AVX05922.1"/>
    </source>
</evidence>
<evidence type="ECO:0000256" key="20">
    <source>
        <dbReference type="ARBA" id="ARBA00049035"/>
    </source>
</evidence>
<dbReference type="InterPro" id="IPR001645">
    <property type="entry name" value="Folylpolyglutamate_synth"/>
</dbReference>
<dbReference type="PANTHER" id="PTHR11136:SF0">
    <property type="entry name" value="DIHYDROFOLATE SYNTHETASE-RELATED"/>
    <property type="match status" value="1"/>
</dbReference>
<keyword evidence="26" id="KW-1185">Reference proteome</keyword>
<dbReference type="InterPro" id="IPR018109">
    <property type="entry name" value="Folylpolyglutamate_synth_CS"/>
</dbReference>
<evidence type="ECO:0000256" key="22">
    <source>
        <dbReference type="PIRNR" id="PIRNR001563"/>
    </source>
</evidence>
<gene>
    <name evidence="25" type="ORF">MXMO3_03419</name>
</gene>
<dbReference type="NCBIfam" id="TIGR01499">
    <property type="entry name" value="folC"/>
    <property type="match status" value="1"/>
</dbReference>
<dbReference type="Gene3D" id="3.90.190.20">
    <property type="entry name" value="Mur ligase, C-terminal domain"/>
    <property type="match status" value="1"/>
</dbReference>
<dbReference type="Pfam" id="PF08245">
    <property type="entry name" value="Mur_ligase_M"/>
    <property type="match status" value="1"/>
</dbReference>
<evidence type="ECO:0000256" key="17">
    <source>
        <dbReference type="ARBA" id="ARBA00032510"/>
    </source>
</evidence>
<evidence type="ECO:0000256" key="11">
    <source>
        <dbReference type="ARBA" id="ARBA00022741"/>
    </source>
</evidence>
<comment type="cofactor">
    <cofactor evidence="1">
        <name>Mg(2+)</name>
        <dbReference type="ChEBI" id="CHEBI:18420"/>
    </cofactor>
</comment>
<comment type="catalytic activity">
    <reaction evidence="21">
        <text>7,8-dihydropteroate + L-glutamate + ATP = 7,8-dihydrofolate + ADP + phosphate + H(+)</text>
        <dbReference type="Rhea" id="RHEA:23584"/>
        <dbReference type="ChEBI" id="CHEBI:15378"/>
        <dbReference type="ChEBI" id="CHEBI:17839"/>
        <dbReference type="ChEBI" id="CHEBI:29985"/>
        <dbReference type="ChEBI" id="CHEBI:30616"/>
        <dbReference type="ChEBI" id="CHEBI:43474"/>
        <dbReference type="ChEBI" id="CHEBI:57451"/>
        <dbReference type="ChEBI" id="CHEBI:456216"/>
        <dbReference type="EC" id="6.3.2.12"/>
    </reaction>
</comment>
<sequence length="434" mass="47211">MTETEQIIKRLMALHPKKMDLSLGRIERLLDQAGNPHDRLPPVIHVAGTNGKGSTIAFMRAILEAMGKRVHVYISPHLSRFHERFRLAGELVSSERLNETMERLERINAGQPITFFELTTVVAFDLFTQVEADVVLLETGLGGRLDSTNVVKQPFGTVITPISIDHVQFLGDTIEKIAFEKAGIMKAGAKAVFARQMHDAMGVLERRAMELGITPFVGGQDFDGYAENGRFVYQDTEGLEDLPTPNLRGHYQLSNAATAIAALRHFGLNPTSEAMETGLRTVTWPARFSPLKGELNQYLPPESELWLDGGHNVDGAKVLAQGLADLNEKSSRPLTLVLGMLANKDIRGYLAAFDGLAHRIITVPVPDDDLATNAGSTPEGLAQTAGELGFAATPAHSIVEALQAVSRDGPQRVVICGSLYLAGDVLLQNKTPPQ</sequence>
<dbReference type="Pfam" id="PF02875">
    <property type="entry name" value="Mur_ligase_C"/>
    <property type="match status" value="1"/>
</dbReference>
<evidence type="ECO:0000256" key="1">
    <source>
        <dbReference type="ARBA" id="ARBA00001946"/>
    </source>
</evidence>
<evidence type="ECO:0000256" key="6">
    <source>
        <dbReference type="ARBA" id="ARBA00013023"/>
    </source>
</evidence>
<dbReference type="STRING" id="1122213.GCA_000423365_02728"/>
<dbReference type="KEGG" id="mmyr:MXMO3_03419"/>
<evidence type="ECO:0000256" key="15">
    <source>
        <dbReference type="ARBA" id="ARBA00030048"/>
    </source>
</evidence>
<dbReference type="GO" id="GO:0005524">
    <property type="term" value="F:ATP binding"/>
    <property type="evidence" value="ECO:0007669"/>
    <property type="project" value="UniProtKB-KW"/>
</dbReference>
<protein>
    <recommendedName>
        <fullName evidence="8">Dihydrofolate synthase/folylpolyglutamate synthase</fullName>
        <ecNumber evidence="6">6.3.2.12</ecNumber>
        <ecNumber evidence="7">6.3.2.17</ecNumber>
    </recommendedName>
    <alternativeName>
        <fullName evidence="17">Folylpoly-gamma-glutamate synthetase-dihydrofolate synthetase</fullName>
    </alternativeName>
    <alternativeName>
        <fullName evidence="15">Folylpolyglutamate synthetase</fullName>
    </alternativeName>
    <alternativeName>
        <fullName evidence="16">Tetrahydrofolylpolyglutamate synthase</fullName>
    </alternativeName>
</protein>
<keyword evidence="12 22" id="KW-0067">ATP-binding</keyword>
<evidence type="ECO:0000256" key="21">
    <source>
        <dbReference type="ARBA" id="ARBA00049161"/>
    </source>
</evidence>
<reference evidence="25 26" key="1">
    <citation type="submission" date="2017-05" db="EMBL/GenBank/DDBJ databases">
        <title>Genome Analysis of Maritalea myrionectae HL2708#5.</title>
        <authorList>
            <consortium name="Cotde Inc.-PKNU"/>
            <person name="Jang D."/>
            <person name="Oh H.-M."/>
        </authorList>
    </citation>
    <scope>NUCLEOTIDE SEQUENCE [LARGE SCALE GENOMIC DNA]</scope>
    <source>
        <strain evidence="25 26">HL2708#5</strain>
    </source>
</reference>
<evidence type="ECO:0000256" key="7">
    <source>
        <dbReference type="ARBA" id="ARBA00013025"/>
    </source>
</evidence>
<dbReference type="EC" id="6.3.2.17" evidence="7"/>
<dbReference type="InterPro" id="IPR013221">
    <property type="entry name" value="Mur_ligase_cen"/>
</dbReference>
<dbReference type="GO" id="GO:0046654">
    <property type="term" value="P:tetrahydrofolate biosynthetic process"/>
    <property type="evidence" value="ECO:0007669"/>
    <property type="project" value="UniProtKB-UniPathway"/>
</dbReference>
<organism evidence="25 26">
    <name type="scientific">Maritalea myrionectae</name>
    <dbReference type="NCBI Taxonomy" id="454601"/>
    <lineage>
        <taxon>Bacteria</taxon>
        <taxon>Pseudomonadati</taxon>
        <taxon>Pseudomonadota</taxon>
        <taxon>Alphaproteobacteria</taxon>
        <taxon>Hyphomicrobiales</taxon>
        <taxon>Devosiaceae</taxon>
        <taxon>Maritalea</taxon>
    </lineage>
</organism>
<evidence type="ECO:0000256" key="3">
    <source>
        <dbReference type="ARBA" id="ARBA00004799"/>
    </source>
</evidence>
<dbReference type="InterPro" id="IPR036565">
    <property type="entry name" value="Mur-like_cat_sf"/>
</dbReference>
<feature type="domain" description="Mur ligase C-terminal" evidence="23">
    <location>
        <begin position="307"/>
        <end position="418"/>
    </location>
</feature>
<dbReference type="Gene3D" id="3.40.1190.10">
    <property type="entry name" value="Mur-like, catalytic domain"/>
    <property type="match status" value="1"/>
</dbReference>
<evidence type="ECO:0000259" key="23">
    <source>
        <dbReference type="Pfam" id="PF02875"/>
    </source>
</evidence>
<evidence type="ECO:0000256" key="9">
    <source>
        <dbReference type="ARBA" id="ARBA00022598"/>
    </source>
</evidence>
<evidence type="ECO:0000256" key="14">
    <source>
        <dbReference type="ARBA" id="ARBA00022909"/>
    </source>
</evidence>
<keyword evidence="10" id="KW-0479">Metal-binding</keyword>
<accession>A0A2R4MIU3</accession>
<evidence type="ECO:0000313" key="26">
    <source>
        <dbReference type="Proteomes" id="UP000258927"/>
    </source>
</evidence>
<comment type="pathway">
    <text evidence="3">Cofactor biosynthesis; tetrahydrofolate biosynthesis; 7,8-dihydrofolate from 2-amino-4-hydroxy-6-hydroxymethyl-7,8-dihydropteridine diphosphate and 4-aminobenzoate: step 2/2.</text>
</comment>
<feature type="domain" description="Mur ligase central" evidence="24">
    <location>
        <begin position="46"/>
        <end position="262"/>
    </location>
</feature>
<evidence type="ECO:0000256" key="2">
    <source>
        <dbReference type="ARBA" id="ARBA00002714"/>
    </source>
</evidence>
<evidence type="ECO:0000256" key="18">
    <source>
        <dbReference type="ARBA" id="ARBA00047493"/>
    </source>
</evidence>
<evidence type="ECO:0000256" key="10">
    <source>
        <dbReference type="ARBA" id="ARBA00022723"/>
    </source>
</evidence>
<dbReference type="SUPFAM" id="SSF53623">
    <property type="entry name" value="MurD-like peptide ligases, catalytic domain"/>
    <property type="match status" value="1"/>
</dbReference>
<keyword evidence="14" id="KW-0289">Folate biosynthesis</keyword>
<comment type="catalytic activity">
    <reaction evidence="19">
        <text>10-formyltetrahydrofolyl-(gamma-L-Glu)(n) + L-glutamate + ATP = 10-formyltetrahydrofolyl-(gamma-L-Glu)(n+1) + ADP + phosphate + H(+)</text>
        <dbReference type="Rhea" id="RHEA:51904"/>
        <dbReference type="Rhea" id="RHEA-COMP:13088"/>
        <dbReference type="Rhea" id="RHEA-COMP:14300"/>
        <dbReference type="ChEBI" id="CHEBI:15378"/>
        <dbReference type="ChEBI" id="CHEBI:29985"/>
        <dbReference type="ChEBI" id="CHEBI:30616"/>
        <dbReference type="ChEBI" id="CHEBI:43474"/>
        <dbReference type="ChEBI" id="CHEBI:134413"/>
        <dbReference type="ChEBI" id="CHEBI:456216"/>
        <dbReference type="EC" id="6.3.2.17"/>
    </reaction>
</comment>
<proteinExistence type="inferred from homology"/>
<dbReference type="EC" id="6.3.2.12" evidence="6"/>
<dbReference type="GO" id="GO:0005737">
    <property type="term" value="C:cytoplasm"/>
    <property type="evidence" value="ECO:0007669"/>
    <property type="project" value="TreeGrafter"/>
</dbReference>
<evidence type="ECO:0000256" key="19">
    <source>
        <dbReference type="ARBA" id="ARBA00047808"/>
    </source>
</evidence>
<dbReference type="SUPFAM" id="SSF53244">
    <property type="entry name" value="MurD-like peptide ligases, peptide-binding domain"/>
    <property type="match status" value="1"/>
</dbReference>
<evidence type="ECO:0000256" key="4">
    <source>
        <dbReference type="ARBA" id="ARBA00005150"/>
    </source>
</evidence>
<comment type="pathway">
    <text evidence="4">Cofactor biosynthesis; tetrahydrofolylpolyglutamate biosynthesis.</text>
</comment>